<proteinExistence type="predicted"/>
<protein>
    <submittedName>
        <fullName evidence="1">Uncharacterized protein</fullName>
    </submittedName>
</protein>
<dbReference type="AlphaFoldDB" id="A0A1S2NA97"/>
<organism evidence="1 2">
    <name type="scientific">Massilia timonae</name>
    <dbReference type="NCBI Taxonomy" id="47229"/>
    <lineage>
        <taxon>Bacteria</taxon>
        <taxon>Pseudomonadati</taxon>
        <taxon>Pseudomonadota</taxon>
        <taxon>Betaproteobacteria</taxon>
        <taxon>Burkholderiales</taxon>
        <taxon>Oxalobacteraceae</taxon>
        <taxon>Telluria group</taxon>
        <taxon>Massilia</taxon>
    </lineage>
</organism>
<dbReference type="EMBL" id="JRYB01000001">
    <property type="protein sequence ID" value="OIJ42008.1"/>
    <property type="molecule type" value="Genomic_DNA"/>
</dbReference>
<gene>
    <name evidence="1" type="ORF">LO55_5062</name>
</gene>
<dbReference type="Proteomes" id="UP000180246">
    <property type="component" value="Unassembled WGS sequence"/>
</dbReference>
<comment type="caution">
    <text evidence="1">The sequence shown here is derived from an EMBL/GenBank/DDBJ whole genome shotgun (WGS) entry which is preliminary data.</text>
</comment>
<name>A0A1S2NA97_9BURK</name>
<sequence length="40" mass="4487">MIRFLLFYRLDWCERHPSLMLALLAGLICLGGAIDPSAPL</sequence>
<evidence type="ECO:0000313" key="2">
    <source>
        <dbReference type="Proteomes" id="UP000180246"/>
    </source>
</evidence>
<accession>A0A1S2NA97</accession>
<evidence type="ECO:0000313" key="1">
    <source>
        <dbReference type="EMBL" id="OIJ42008.1"/>
    </source>
</evidence>
<dbReference type="RefSeq" id="WP_267873250.1">
    <property type="nucleotide sequence ID" value="NZ_JRYB01000001.1"/>
</dbReference>
<reference evidence="1 2" key="1">
    <citation type="submission" date="2014-10" db="EMBL/GenBank/DDBJ databases">
        <authorList>
            <person name="Seo M.-J."/>
            <person name="Seok Y.J."/>
            <person name="Cha I.-T."/>
        </authorList>
    </citation>
    <scope>NUCLEOTIDE SEQUENCE [LARGE SCALE GENOMIC DNA]</scope>
    <source>
        <strain evidence="1 2">NEU</strain>
    </source>
</reference>